<dbReference type="InterPro" id="IPR056024">
    <property type="entry name" value="DUF7605"/>
</dbReference>
<keyword evidence="6" id="KW-1185">Reference proteome</keyword>
<feature type="coiled-coil region" evidence="1">
    <location>
        <begin position="390"/>
        <end position="424"/>
    </location>
</feature>
<evidence type="ECO:0000256" key="2">
    <source>
        <dbReference type="SAM" id="MobiDB-lite"/>
    </source>
</evidence>
<feature type="domain" description="DUF7605" evidence="4">
    <location>
        <begin position="755"/>
        <end position="920"/>
    </location>
</feature>
<dbReference type="EMBL" id="ML977222">
    <property type="protein sequence ID" value="KAF1980770.1"/>
    <property type="molecule type" value="Genomic_DNA"/>
</dbReference>
<feature type="domain" description="Dynamin N-terminal" evidence="3">
    <location>
        <begin position="97"/>
        <end position="338"/>
    </location>
</feature>
<reference evidence="5" key="1">
    <citation type="journal article" date="2020" name="Stud. Mycol.">
        <title>101 Dothideomycetes genomes: a test case for predicting lifestyles and emergence of pathogens.</title>
        <authorList>
            <person name="Haridas S."/>
            <person name="Albert R."/>
            <person name="Binder M."/>
            <person name="Bloem J."/>
            <person name="Labutti K."/>
            <person name="Salamov A."/>
            <person name="Andreopoulos B."/>
            <person name="Baker S."/>
            <person name="Barry K."/>
            <person name="Bills G."/>
            <person name="Bluhm B."/>
            <person name="Cannon C."/>
            <person name="Castanera R."/>
            <person name="Culley D."/>
            <person name="Daum C."/>
            <person name="Ezra D."/>
            <person name="Gonzalez J."/>
            <person name="Henrissat B."/>
            <person name="Kuo A."/>
            <person name="Liang C."/>
            <person name="Lipzen A."/>
            <person name="Lutzoni F."/>
            <person name="Magnuson J."/>
            <person name="Mondo S."/>
            <person name="Nolan M."/>
            <person name="Ohm R."/>
            <person name="Pangilinan J."/>
            <person name="Park H.-J."/>
            <person name="Ramirez L."/>
            <person name="Alfaro M."/>
            <person name="Sun H."/>
            <person name="Tritt A."/>
            <person name="Yoshinaga Y."/>
            <person name="Zwiers L.-H."/>
            <person name="Turgeon B."/>
            <person name="Goodwin S."/>
            <person name="Spatafora J."/>
            <person name="Crous P."/>
            <person name="Grigoriev I."/>
        </authorList>
    </citation>
    <scope>NUCLEOTIDE SEQUENCE</scope>
    <source>
        <strain evidence="5">CBS 113979</strain>
    </source>
</reference>
<evidence type="ECO:0000256" key="1">
    <source>
        <dbReference type="SAM" id="Coils"/>
    </source>
</evidence>
<proteinExistence type="predicted"/>
<feature type="region of interest" description="Disordered" evidence="2">
    <location>
        <begin position="1007"/>
        <end position="1055"/>
    </location>
</feature>
<name>A0A6G1GIW3_9PEZI</name>
<dbReference type="Pfam" id="PF00350">
    <property type="entry name" value="Dynamin_N"/>
    <property type="match status" value="1"/>
</dbReference>
<dbReference type="Gene3D" id="3.40.50.300">
    <property type="entry name" value="P-loop containing nucleotide triphosphate hydrolases"/>
    <property type="match status" value="1"/>
</dbReference>
<protein>
    <recommendedName>
        <fullName evidence="7">P-loop containing nucleoside triphosphate hydrolase protein</fullName>
    </recommendedName>
</protein>
<dbReference type="Pfam" id="PF24564">
    <property type="entry name" value="DUF7605"/>
    <property type="match status" value="1"/>
</dbReference>
<evidence type="ECO:0000313" key="5">
    <source>
        <dbReference type="EMBL" id="KAF1980770.1"/>
    </source>
</evidence>
<feature type="compositionally biased region" description="Acidic residues" evidence="2">
    <location>
        <begin position="469"/>
        <end position="495"/>
    </location>
</feature>
<evidence type="ECO:0000259" key="4">
    <source>
        <dbReference type="Pfam" id="PF24564"/>
    </source>
</evidence>
<organism evidence="5 6">
    <name type="scientific">Aulographum hederae CBS 113979</name>
    <dbReference type="NCBI Taxonomy" id="1176131"/>
    <lineage>
        <taxon>Eukaryota</taxon>
        <taxon>Fungi</taxon>
        <taxon>Dikarya</taxon>
        <taxon>Ascomycota</taxon>
        <taxon>Pezizomycotina</taxon>
        <taxon>Dothideomycetes</taxon>
        <taxon>Pleosporomycetidae</taxon>
        <taxon>Aulographales</taxon>
        <taxon>Aulographaceae</taxon>
    </lineage>
</organism>
<gene>
    <name evidence="5" type="ORF">K402DRAFT_343737</name>
</gene>
<evidence type="ECO:0000313" key="6">
    <source>
        <dbReference type="Proteomes" id="UP000800041"/>
    </source>
</evidence>
<accession>A0A6G1GIW3</accession>
<dbReference type="OrthoDB" id="3598281at2759"/>
<feature type="compositionally biased region" description="Basic residues" evidence="2">
    <location>
        <begin position="449"/>
        <end position="465"/>
    </location>
</feature>
<dbReference type="AlphaFoldDB" id="A0A6G1GIW3"/>
<evidence type="ECO:0008006" key="7">
    <source>
        <dbReference type="Google" id="ProtNLM"/>
    </source>
</evidence>
<feature type="region of interest" description="Disordered" evidence="2">
    <location>
        <begin position="440"/>
        <end position="503"/>
    </location>
</feature>
<keyword evidence="1" id="KW-0175">Coiled coil</keyword>
<evidence type="ECO:0000259" key="3">
    <source>
        <dbReference type="Pfam" id="PF00350"/>
    </source>
</evidence>
<dbReference type="PANTHER" id="PTHR36681">
    <property type="entry name" value="NUCLEAR GTPASE, GERMINAL CENTER-ASSOCIATED, TANDEM DUPLICATE 3"/>
    <property type="match status" value="1"/>
</dbReference>
<dbReference type="Proteomes" id="UP000800041">
    <property type="component" value="Unassembled WGS sequence"/>
</dbReference>
<dbReference type="PANTHER" id="PTHR36681:SF3">
    <property type="entry name" value="NUCLEAR GTPASE, GERMINAL CENTER-ASSOCIATED, TANDEM DUPLICATE 3"/>
    <property type="match status" value="1"/>
</dbReference>
<feature type="coiled-coil region" evidence="1">
    <location>
        <begin position="505"/>
        <end position="549"/>
    </location>
</feature>
<sequence length="1104" mass="124117">MTQSEDYYGDIANQYFQQEPTPDEDETLPIPQNEYLSCLTAAKDAAPEVLEAGVQEGVKLLDVLKSSMAEVNSEEMAEWVTDLEKLQKESKSTRTVVGVVGNTGAGKSSVINALLDEERLVPTNCMRACTAVVTEISWNDSEDLRHKYRAEIEFIKPEEWQQELETLHRDLLDSTGDVSRDCTNPDTEAGIAYAKIKAVYPHRTRETIATSTIESFMQEKEVKQVLGKIRRVNEELPNIFYKQLQHYVDSKEKTAAEKEKLKREKKSVREMEFWPLIKVVRIFCKSAALSTGAVIVDLPGVQDSNTARASVAQGYMKQCTGLWIVAPITRAVDDKAAKSLLGDQFKRQLKYDGQFSSVSFICSKTDDISITEAADSLNLGPKIQDDFDERKRLDAERLAAKKSMDKLREEKSVFEEIIERSDSQIETWEDLQNDCKDEDTVYAPTEKSNKRKHVGKTSKKPRKKRPNLESDDSDFIVSDDAESVGQSSDEDEAESETDRGDPLTMEQIEEKLGQLKQQKKSARRNKSELETQIREKKKLVGELRAEQDKVTAQMNAICISGRNKYSKGAIQQDFAAGIRELDQENAEEEDEENFNPEEELRDYDEVARSLPVFCVSSKAYQKLCGRLQKDSAVPGFQSAEETEIPQLQAHCRKLTEAGRVVTCRTFLNKLVQLLGSLGIWATTEGRSRLTDDERNDEAGFLKERLRDLEQGFEHAVTTCLKEIASVLTQEVYNKFELAESHATDAAIPTSEKWGAHRELGGLVWASYKAVCRRNGVFTNAKGTHDFNSQLTEPLQKYLASGWEATFVRRTPRVLQQFHKDCSALVRAFHNAIHVRAISSGVSLRGLHALSQQLSAWENAFHALSLDLNHSIQEKQKDASRQFVPVISNCMIQAYAVCVEESGPGSFKRMKSAMYAHVHGERSNMFSEATDNVKYHLDDMRKGVQDYMETRADQIYMAMQKDYMTVMGGQNLPKGYVMPKEERALRRQLISIIEASDDTFRKILEPDYQPENLVNGDAGSPNATAGAEDAEDAGSATPRQIDFHRGSPNPESPAVSAAEALPIPVHRMGIENGVLTPPEMNDDDFLQASIEYESADSVIDVRDEV</sequence>
<feature type="coiled-coil region" evidence="1">
    <location>
        <begin position="244"/>
        <end position="271"/>
    </location>
</feature>
<feature type="compositionally biased region" description="Low complexity" evidence="2">
    <location>
        <begin position="1022"/>
        <end position="1036"/>
    </location>
</feature>
<dbReference type="SUPFAM" id="SSF52540">
    <property type="entry name" value="P-loop containing nucleoside triphosphate hydrolases"/>
    <property type="match status" value="1"/>
</dbReference>
<dbReference type="InterPro" id="IPR045063">
    <property type="entry name" value="Dynamin_N"/>
</dbReference>
<dbReference type="InterPro" id="IPR027417">
    <property type="entry name" value="P-loop_NTPase"/>
</dbReference>